<reference evidence="1" key="2">
    <citation type="journal article" date="2015" name="Data Brief">
        <title>Shoot transcriptome of the giant reed, Arundo donax.</title>
        <authorList>
            <person name="Barrero R.A."/>
            <person name="Guerrero F.D."/>
            <person name="Moolhuijzen P."/>
            <person name="Goolsby J.A."/>
            <person name="Tidwell J."/>
            <person name="Bellgard S.E."/>
            <person name="Bellgard M.I."/>
        </authorList>
    </citation>
    <scope>NUCLEOTIDE SEQUENCE</scope>
    <source>
        <tissue evidence="1">Shoot tissue taken approximately 20 cm above the soil surface</tissue>
    </source>
</reference>
<evidence type="ECO:0000313" key="1">
    <source>
        <dbReference type="EMBL" id="JAE24909.1"/>
    </source>
</evidence>
<reference evidence="1" key="1">
    <citation type="submission" date="2014-09" db="EMBL/GenBank/DDBJ databases">
        <authorList>
            <person name="Magalhaes I.L.F."/>
            <person name="Oliveira U."/>
            <person name="Santos F.R."/>
            <person name="Vidigal T.H.D.A."/>
            <person name="Brescovit A.D."/>
            <person name="Santos A.J."/>
        </authorList>
    </citation>
    <scope>NUCLEOTIDE SEQUENCE</scope>
    <source>
        <tissue evidence="1">Shoot tissue taken approximately 20 cm above the soil surface</tissue>
    </source>
</reference>
<proteinExistence type="predicted"/>
<accession>A0A0A9GN96</accession>
<dbReference type="AlphaFoldDB" id="A0A0A9GN96"/>
<organism evidence="1">
    <name type="scientific">Arundo donax</name>
    <name type="common">Giant reed</name>
    <name type="synonym">Donax arundinaceus</name>
    <dbReference type="NCBI Taxonomy" id="35708"/>
    <lineage>
        <taxon>Eukaryota</taxon>
        <taxon>Viridiplantae</taxon>
        <taxon>Streptophyta</taxon>
        <taxon>Embryophyta</taxon>
        <taxon>Tracheophyta</taxon>
        <taxon>Spermatophyta</taxon>
        <taxon>Magnoliopsida</taxon>
        <taxon>Liliopsida</taxon>
        <taxon>Poales</taxon>
        <taxon>Poaceae</taxon>
        <taxon>PACMAD clade</taxon>
        <taxon>Arundinoideae</taxon>
        <taxon>Arundineae</taxon>
        <taxon>Arundo</taxon>
    </lineage>
</organism>
<protein>
    <submittedName>
        <fullName evidence="1">Uncharacterized protein</fullName>
    </submittedName>
</protein>
<name>A0A0A9GN96_ARUDO</name>
<dbReference type="EMBL" id="GBRH01172987">
    <property type="protein sequence ID" value="JAE24909.1"/>
    <property type="molecule type" value="Transcribed_RNA"/>
</dbReference>
<sequence>MHEHNLDTPLSIIQMTPRK</sequence>